<dbReference type="CDD" id="cd06223">
    <property type="entry name" value="PRTases_typeI"/>
    <property type="match status" value="1"/>
</dbReference>
<dbReference type="EMBL" id="PRKW01000002">
    <property type="protein sequence ID" value="PPB49999.1"/>
    <property type="molecule type" value="Genomic_DNA"/>
</dbReference>
<dbReference type="AlphaFoldDB" id="A0A2S5IZL7"/>
<dbReference type="InterPro" id="IPR029057">
    <property type="entry name" value="PRTase-like"/>
</dbReference>
<gene>
    <name evidence="3" type="ORF">C4K88_04770</name>
</gene>
<dbReference type="Pfam" id="PF00156">
    <property type="entry name" value="Pribosyltran"/>
    <property type="match status" value="1"/>
</dbReference>
<dbReference type="Gene3D" id="3.30.1310.20">
    <property type="entry name" value="PRTase-like"/>
    <property type="match status" value="1"/>
</dbReference>
<proteinExistence type="predicted"/>
<keyword evidence="4" id="KW-1185">Reference proteome</keyword>
<dbReference type="Gene3D" id="3.40.50.2020">
    <property type="match status" value="1"/>
</dbReference>
<protein>
    <recommendedName>
        <fullName evidence="2">Phosphoribosyltransferase domain-containing protein</fullName>
    </recommendedName>
</protein>
<accession>A0A2S5IZL7</accession>
<name>A0A2S5IZL7_9MICC</name>
<feature type="domain" description="Phosphoribosyltransferase" evidence="2">
    <location>
        <begin position="21"/>
        <end position="165"/>
    </location>
</feature>
<dbReference type="OrthoDB" id="9810066at2"/>
<evidence type="ECO:0000313" key="3">
    <source>
        <dbReference type="EMBL" id="PPB49999.1"/>
    </source>
</evidence>
<sequence>MVEFLDRTDAGRRLGDRLTALRGQDVVVLGLPRGGVPVAFEVAKALDAPLDVIVVRKLGVPYQPELAMGAIGENGARILDSHVLSRAHVREEDLGTVEREQRSLLERRLARYRRGRTRVDVRGRTVVVVDDGIATGSTARVACLVARRLGAARVILAVPVAPARTAASFTEADEVVCLASPRGFQSVGRYYRDFSPTQDDDVVRLLDAAARPVQHPGRPRSRTPPAPPSSCGEAGLP</sequence>
<organism evidence="3 4">
    <name type="scientific">Arthrobacter pityocampae</name>
    <dbReference type="NCBI Taxonomy" id="547334"/>
    <lineage>
        <taxon>Bacteria</taxon>
        <taxon>Bacillati</taxon>
        <taxon>Actinomycetota</taxon>
        <taxon>Actinomycetes</taxon>
        <taxon>Micrococcales</taxon>
        <taxon>Micrococcaceae</taxon>
        <taxon>Arthrobacter</taxon>
    </lineage>
</organism>
<feature type="region of interest" description="Disordered" evidence="1">
    <location>
        <begin position="210"/>
        <end position="237"/>
    </location>
</feature>
<evidence type="ECO:0000313" key="4">
    <source>
        <dbReference type="Proteomes" id="UP000239297"/>
    </source>
</evidence>
<dbReference type="SUPFAM" id="SSF53271">
    <property type="entry name" value="PRTase-like"/>
    <property type="match status" value="1"/>
</dbReference>
<evidence type="ECO:0000256" key="1">
    <source>
        <dbReference type="SAM" id="MobiDB-lite"/>
    </source>
</evidence>
<evidence type="ECO:0000259" key="2">
    <source>
        <dbReference type="Pfam" id="PF00156"/>
    </source>
</evidence>
<dbReference type="RefSeq" id="WP_104120493.1">
    <property type="nucleotide sequence ID" value="NZ_PRKW01000002.1"/>
</dbReference>
<dbReference type="InterPro" id="IPR000836">
    <property type="entry name" value="PRTase_dom"/>
</dbReference>
<comment type="caution">
    <text evidence="3">The sequence shown here is derived from an EMBL/GenBank/DDBJ whole genome shotgun (WGS) entry which is preliminary data.</text>
</comment>
<dbReference type="Proteomes" id="UP000239297">
    <property type="component" value="Unassembled WGS sequence"/>
</dbReference>
<reference evidence="3 4" key="1">
    <citation type="journal article" date="2014" name="Int. J. Syst. Evol. Microbiol.">
        <title>Arthrobacter pityocampae sp. nov., isolated from Thaumetopoea pityocampa (Lep., Thaumetopoeidae).</title>
        <authorList>
            <person name="Ince I.A."/>
            <person name="Demirbag Z."/>
            <person name="Kati H."/>
        </authorList>
    </citation>
    <scope>NUCLEOTIDE SEQUENCE [LARGE SCALE GENOMIC DNA]</scope>
    <source>
        <strain evidence="3 4">Tp2</strain>
    </source>
</reference>